<comment type="caution">
    <text evidence="1">The sequence shown here is derived from an EMBL/GenBank/DDBJ whole genome shotgun (WGS) entry which is preliminary data.</text>
</comment>
<gene>
    <name evidence="1" type="ORF">RHMOL_Rhmol13G0221900</name>
</gene>
<organism evidence="1 2">
    <name type="scientific">Rhododendron molle</name>
    <name type="common">Chinese azalea</name>
    <name type="synonym">Azalea mollis</name>
    <dbReference type="NCBI Taxonomy" id="49168"/>
    <lineage>
        <taxon>Eukaryota</taxon>
        <taxon>Viridiplantae</taxon>
        <taxon>Streptophyta</taxon>
        <taxon>Embryophyta</taxon>
        <taxon>Tracheophyta</taxon>
        <taxon>Spermatophyta</taxon>
        <taxon>Magnoliopsida</taxon>
        <taxon>eudicotyledons</taxon>
        <taxon>Gunneridae</taxon>
        <taxon>Pentapetalae</taxon>
        <taxon>asterids</taxon>
        <taxon>Ericales</taxon>
        <taxon>Ericaceae</taxon>
        <taxon>Ericoideae</taxon>
        <taxon>Rhodoreae</taxon>
        <taxon>Rhododendron</taxon>
    </lineage>
</organism>
<evidence type="ECO:0000313" key="2">
    <source>
        <dbReference type="Proteomes" id="UP001062846"/>
    </source>
</evidence>
<evidence type="ECO:0000313" key="1">
    <source>
        <dbReference type="EMBL" id="KAI8525325.1"/>
    </source>
</evidence>
<name>A0ACC0L9C8_RHOML</name>
<keyword evidence="2" id="KW-1185">Reference proteome</keyword>
<reference evidence="1" key="1">
    <citation type="submission" date="2022-02" db="EMBL/GenBank/DDBJ databases">
        <title>Plant Genome Project.</title>
        <authorList>
            <person name="Zhang R.-G."/>
        </authorList>
    </citation>
    <scope>NUCLEOTIDE SEQUENCE</scope>
    <source>
        <strain evidence="1">AT1</strain>
    </source>
</reference>
<sequence length="104" mass="11405">MEHDLCEAAITGDIDSLHAIIRKDPLILHKVVARCFSGASPLHVAPSNKQTHFVEELLSLKPELAEVLDSQLRSTLHLASAQGHDEIVKLLLVKVGPEICLVRD</sequence>
<proteinExistence type="predicted"/>
<accession>A0ACC0L9C8</accession>
<protein>
    <submittedName>
        <fullName evidence="1">Uncharacterized protein</fullName>
    </submittedName>
</protein>
<dbReference type="EMBL" id="CM046400">
    <property type="protein sequence ID" value="KAI8525325.1"/>
    <property type="molecule type" value="Genomic_DNA"/>
</dbReference>
<dbReference type="Proteomes" id="UP001062846">
    <property type="component" value="Chromosome 13"/>
</dbReference>